<feature type="transmembrane region" description="Helical" evidence="1">
    <location>
        <begin position="35"/>
        <end position="53"/>
    </location>
</feature>
<feature type="transmembrane region" description="Helical" evidence="1">
    <location>
        <begin position="59"/>
        <end position="77"/>
    </location>
</feature>
<evidence type="ECO:0000259" key="2">
    <source>
        <dbReference type="Pfam" id="PF01882"/>
    </source>
</evidence>
<comment type="caution">
    <text evidence="3">The sequence shown here is derived from an EMBL/GenBank/DDBJ whole genome shotgun (WGS) entry which is preliminary data.</text>
</comment>
<reference evidence="3" key="1">
    <citation type="submission" date="2021-01" db="EMBL/GenBank/DDBJ databases">
        <title>Modified the classification status of verrucomicrobia.</title>
        <authorList>
            <person name="Feng X."/>
        </authorList>
    </citation>
    <scope>NUCLEOTIDE SEQUENCE</scope>
    <source>
        <strain evidence="3">_KCTC 22039</strain>
    </source>
</reference>
<organism evidence="3 4">
    <name type="scientific">Persicirhabdus sediminis</name>
    <dbReference type="NCBI Taxonomy" id="454144"/>
    <lineage>
        <taxon>Bacteria</taxon>
        <taxon>Pseudomonadati</taxon>
        <taxon>Verrucomicrobiota</taxon>
        <taxon>Verrucomicrobiia</taxon>
        <taxon>Verrucomicrobiales</taxon>
        <taxon>Verrucomicrobiaceae</taxon>
        <taxon>Persicirhabdus</taxon>
    </lineage>
</organism>
<dbReference type="InterPro" id="IPR002881">
    <property type="entry name" value="DUF58"/>
</dbReference>
<dbReference type="EMBL" id="JAENIM010000037">
    <property type="protein sequence ID" value="MBK1790966.1"/>
    <property type="molecule type" value="Genomic_DNA"/>
</dbReference>
<proteinExistence type="predicted"/>
<protein>
    <submittedName>
        <fullName evidence="3">DUF58 domain-containing protein</fullName>
    </submittedName>
</protein>
<accession>A0A8J7ME02</accession>
<dbReference type="Pfam" id="PF01882">
    <property type="entry name" value="DUF58"/>
    <property type="match status" value="1"/>
</dbReference>
<gene>
    <name evidence="3" type="ORF">JIN82_07330</name>
</gene>
<sequence>MRTPAQTNKVRRFIHRAYWRSGSLNFYVSKRVRPAGVAVMSLAPLAFILMPRISQTPVFQLRGMILGALACSFAWSLTRRCKISAKRILPAAASAGEPLIYYVEITNLSKHKVRQVLINETEHDDRPTLDQFSLGREPGEESRNAFDQYFAYYRWLWLRRKNQKYTPAANHQKIQLAGHETKKFPLSITPLKRGVIQLDKIDLCLPDPLGLFQKCRRIKTEPQKVIILPKRYRIPALKLPGSARYQLGGESASFNSGESGDFTSVRDYRPGDPPRHIHWKSWAKTGKAIVKEYEEIFFPHYGLILDTCAPPNLLDSFEEAVSVAASFAVSLDSNQSLLDLMFIKDQAHRFTTGRNEAKVDHILEILAEVEPQAIIDYQVMEKLLHKHLADLSSCIVVFVGWDQQKADFLRNLHQANANLLVMAIFPDQQQAQQQLASVPAATSIHPVLADETEKSLANIFS</sequence>
<evidence type="ECO:0000313" key="4">
    <source>
        <dbReference type="Proteomes" id="UP000624703"/>
    </source>
</evidence>
<dbReference type="PANTHER" id="PTHR34351">
    <property type="entry name" value="SLR1927 PROTEIN-RELATED"/>
    <property type="match status" value="1"/>
</dbReference>
<dbReference type="Proteomes" id="UP000624703">
    <property type="component" value="Unassembled WGS sequence"/>
</dbReference>
<keyword evidence="1" id="KW-1133">Transmembrane helix</keyword>
<keyword evidence="4" id="KW-1185">Reference proteome</keyword>
<evidence type="ECO:0000256" key="1">
    <source>
        <dbReference type="SAM" id="Phobius"/>
    </source>
</evidence>
<name>A0A8J7ME02_9BACT</name>
<keyword evidence="1" id="KW-0472">Membrane</keyword>
<feature type="domain" description="DUF58" evidence="2">
    <location>
        <begin position="264"/>
        <end position="424"/>
    </location>
</feature>
<keyword evidence="1" id="KW-0812">Transmembrane</keyword>
<evidence type="ECO:0000313" key="3">
    <source>
        <dbReference type="EMBL" id="MBK1790966.1"/>
    </source>
</evidence>
<dbReference type="RefSeq" id="WP_200310986.1">
    <property type="nucleotide sequence ID" value="NZ_JAENIM010000037.1"/>
</dbReference>
<dbReference type="AlphaFoldDB" id="A0A8J7ME02"/>